<reference evidence="2" key="1">
    <citation type="journal article" date="2019" name="Int. J. Syst. Evol. Microbiol.">
        <title>The Global Catalogue of Microorganisms (GCM) 10K type strain sequencing project: providing services to taxonomists for standard genome sequencing and annotation.</title>
        <authorList>
            <consortium name="The Broad Institute Genomics Platform"/>
            <consortium name="The Broad Institute Genome Sequencing Center for Infectious Disease"/>
            <person name="Wu L."/>
            <person name="Ma J."/>
        </authorList>
    </citation>
    <scope>NUCLEOTIDE SEQUENCE [LARGE SCALE GENOMIC DNA]</scope>
    <source>
        <strain evidence="2">JCM 17695</strain>
    </source>
</reference>
<evidence type="ECO:0008006" key="3">
    <source>
        <dbReference type="Google" id="ProtNLM"/>
    </source>
</evidence>
<dbReference type="EMBL" id="JBHTEY010000004">
    <property type="protein sequence ID" value="MFC7615107.1"/>
    <property type="molecule type" value="Genomic_DNA"/>
</dbReference>
<organism evidence="1 2">
    <name type="scientific">Actinokineospora soli</name>
    <dbReference type="NCBI Taxonomy" id="1048753"/>
    <lineage>
        <taxon>Bacteria</taxon>
        <taxon>Bacillati</taxon>
        <taxon>Actinomycetota</taxon>
        <taxon>Actinomycetes</taxon>
        <taxon>Pseudonocardiales</taxon>
        <taxon>Pseudonocardiaceae</taxon>
        <taxon>Actinokineospora</taxon>
    </lineage>
</organism>
<sequence>MTALRRYEAARRDRTRWLVAASRRLSRLEQIANPVAAALRDLALRYAPERAVREQNALPMRYDLPAVPEGNT</sequence>
<keyword evidence="2" id="KW-1185">Reference proteome</keyword>
<name>A0ABW2TQ99_9PSEU</name>
<proteinExistence type="predicted"/>
<dbReference type="Proteomes" id="UP001596512">
    <property type="component" value="Unassembled WGS sequence"/>
</dbReference>
<evidence type="ECO:0000313" key="2">
    <source>
        <dbReference type="Proteomes" id="UP001596512"/>
    </source>
</evidence>
<comment type="caution">
    <text evidence="1">The sequence shown here is derived from an EMBL/GenBank/DDBJ whole genome shotgun (WGS) entry which is preliminary data.</text>
</comment>
<protein>
    <recommendedName>
        <fullName evidence="3">FAD binding domain-containing protein</fullName>
    </recommendedName>
</protein>
<evidence type="ECO:0000313" key="1">
    <source>
        <dbReference type="EMBL" id="MFC7615107.1"/>
    </source>
</evidence>
<accession>A0ABW2TQ99</accession>
<gene>
    <name evidence="1" type="ORF">ACFQV2_17920</name>
</gene>